<proteinExistence type="predicted"/>
<keyword evidence="2" id="KW-1185">Reference proteome</keyword>
<evidence type="ECO:0008006" key="3">
    <source>
        <dbReference type="Google" id="ProtNLM"/>
    </source>
</evidence>
<dbReference type="PROSITE" id="PS51257">
    <property type="entry name" value="PROKAR_LIPOPROTEIN"/>
    <property type="match status" value="1"/>
</dbReference>
<protein>
    <recommendedName>
        <fullName evidence="3">Lipoprotein</fullName>
    </recommendedName>
</protein>
<reference evidence="1 2" key="1">
    <citation type="submission" date="2019-07" db="EMBL/GenBank/DDBJ databases">
        <title>Complete Genome Sequence of Leptotrichia hofstadii Strain JCM16775.</title>
        <authorList>
            <person name="Watanabe S."/>
            <person name="Cui L."/>
        </authorList>
    </citation>
    <scope>NUCLEOTIDE SEQUENCE [LARGE SCALE GENOMIC DNA]</scope>
    <source>
        <strain evidence="1 2">JCM16775</strain>
    </source>
</reference>
<evidence type="ECO:0000313" key="1">
    <source>
        <dbReference type="EMBL" id="BBM39486.1"/>
    </source>
</evidence>
<name>A0A510JJW9_9FUSO</name>
<dbReference type="EMBL" id="AP019823">
    <property type="protein sequence ID" value="BBM39486.1"/>
    <property type="molecule type" value="Genomic_DNA"/>
</dbReference>
<organism evidence="1 2">
    <name type="scientific">Leptotrichia hofstadii</name>
    <dbReference type="NCBI Taxonomy" id="157688"/>
    <lineage>
        <taxon>Bacteria</taxon>
        <taxon>Fusobacteriati</taxon>
        <taxon>Fusobacteriota</taxon>
        <taxon>Fusobacteriia</taxon>
        <taxon>Fusobacteriales</taxon>
        <taxon>Leptotrichiaceae</taxon>
        <taxon>Leptotrichia</taxon>
    </lineage>
</organism>
<dbReference type="RefSeq" id="WP_021744496.1">
    <property type="nucleotide sequence ID" value="NZ_AP019823.1"/>
</dbReference>
<dbReference type="AlphaFoldDB" id="A0A510JJW9"/>
<sequence>MKKLKIFIILALFTLMAASCSYFKIPKKMEDKSGNICTYTAKGEFIGCKPIK</sequence>
<dbReference type="Proteomes" id="UP000321892">
    <property type="component" value="Chromosome"/>
</dbReference>
<accession>A0A510JJW9</accession>
<dbReference type="KEGG" id="lhf:JCM16775_2203"/>
<gene>
    <name evidence="1" type="ORF">JCM16775_2203</name>
</gene>
<evidence type="ECO:0000313" key="2">
    <source>
        <dbReference type="Proteomes" id="UP000321892"/>
    </source>
</evidence>